<sequence>MTHWKRKSLLPSSLALVRLRCGVGTGLWPGRRASVAVGRDMGSGIRPGDRSTGRSWSKIVGFRFMAVTARGGGARQQGVSDCGASVRLSALAAGVGEDDGGFDDSGCPISGVSRHQGFGHSSFGAVLVEEGRCWVSVGGVCSTVAGVRERRRSDDLGYGKVVVVLQQLFWAGSSNWALFASSDCGPVLRLVVFGPGASSSS</sequence>
<dbReference type="Gramene" id="PRQ36241">
    <property type="protein sequence ID" value="PRQ36241"/>
    <property type="gene ID" value="RchiOBHm_Chr4g0389261"/>
</dbReference>
<evidence type="ECO:0000313" key="3">
    <source>
        <dbReference type="Proteomes" id="UP000238479"/>
    </source>
</evidence>
<evidence type="ECO:0000256" key="1">
    <source>
        <dbReference type="SAM" id="SignalP"/>
    </source>
</evidence>
<protein>
    <submittedName>
        <fullName evidence="2">Uncharacterized protein</fullName>
    </submittedName>
</protein>
<accession>A0A2P6QPY5</accession>
<feature type="chain" id="PRO_5015111856" evidence="1">
    <location>
        <begin position="25"/>
        <end position="201"/>
    </location>
</feature>
<organism evidence="2 3">
    <name type="scientific">Rosa chinensis</name>
    <name type="common">China rose</name>
    <dbReference type="NCBI Taxonomy" id="74649"/>
    <lineage>
        <taxon>Eukaryota</taxon>
        <taxon>Viridiplantae</taxon>
        <taxon>Streptophyta</taxon>
        <taxon>Embryophyta</taxon>
        <taxon>Tracheophyta</taxon>
        <taxon>Spermatophyta</taxon>
        <taxon>Magnoliopsida</taxon>
        <taxon>eudicotyledons</taxon>
        <taxon>Gunneridae</taxon>
        <taxon>Pentapetalae</taxon>
        <taxon>rosids</taxon>
        <taxon>fabids</taxon>
        <taxon>Rosales</taxon>
        <taxon>Rosaceae</taxon>
        <taxon>Rosoideae</taxon>
        <taxon>Rosoideae incertae sedis</taxon>
        <taxon>Rosa</taxon>
    </lineage>
</organism>
<reference evidence="2 3" key="1">
    <citation type="journal article" date="2018" name="Nat. Genet.">
        <title>The Rosa genome provides new insights in the design of modern roses.</title>
        <authorList>
            <person name="Bendahmane M."/>
        </authorList>
    </citation>
    <scope>NUCLEOTIDE SEQUENCE [LARGE SCALE GENOMIC DNA]</scope>
    <source>
        <strain evidence="3">cv. Old Blush</strain>
    </source>
</reference>
<proteinExistence type="predicted"/>
<comment type="caution">
    <text evidence="2">The sequence shown here is derived from an EMBL/GenBank/DDBJ whole genome shotgun (WGS) entry which is preliminary data.</text>
</comment>
<dbReference type="EMBL" id="PDCK01000042">
    <property type="protein sequence ID" value="PRQ36241.1"/>
    <property type="molecule type" value="Genomic_DNA"/>
</dbReference>
<name>A0A2P6QPY5_ROSCH</name>
<keyword evidence="3" id="KW-1185">Reference proteome</keyword>
<dbReference type="AlphaFoldDB" id="A0A2P6QPY5"/>
<evidence type="ECO:0000313" key="2">
    <source>
        <dbReference type="EMBL" id="PRQ36241.1"/>
    </source>
</evidence>
<feature type="signal peptide" evidence="1">
    <location>
        <begin position="1"/>
        <end position="24"/>
    </location>
</feature>
<dbReference type="Proteomes" id="UP000238479">
    <property type="component" value="Chromosome 4"/>
</dbReference>
<gene>
    <name evidence="2" type="ORF">RchiOBHm_Chr4g0389261</name>
</gene>
<keyword evidence="1" id="KW-0732">Signal</keyword>